<protein>
    <submittedName>
        <fullName evidence="1">Ribbon-helix-helix, copG family protein</fullName>
    </submittedName>
</protein>
<dbReference type="Proteomes" id="UP000215590">
    <property type="component" value="Unassembled WGS sequence"/>
</dbReference>
<dbReference type="Pfam" id="PF21983">
    <property type="entry name" value="NikA-like"/>
    <property type="match status" value="1"/>
</dbReference>
<evidence type="ECO:0000313" key="2">
    <source>
        <dbReference type="Proteomes" id="UP000215590"/>
    </source>
</evidence>
<comment type="caution">
    <text evidence="1">The sequence shown here is derived from an EMBL/GenBank/DDBJ whole genome shotgun (WGS) entry which is preliminary data.</text>
</comment>
<organism evidence="1 2">
    <name type="scientific">Brucella thiophenivorans</name>
    <dbReference type="NCBI Taxonomy" id="571255"/>
    <lineage>
        <taxon>Bacteria</taxon>
        <taxon>Pseudomonadati</taxon>
        <taxon>Pseudomonadota</taxon>
        <taxon>Alphaproteobacteria</taxon>
        <taxon>Hyphomicrobiales</taxon>
        <taxon>Brucellaceae</taxon>
        <taxon>Brucella/Ochrobactrum group</taxon>
        <taxon>Brucella</taxon>
    </lineage>
</organism>
<proteinExistence type="predicted"/>
<evidence type="ECO:0000313" key="1">
    <source>
        <dbReference type="EMBL" id="OYR13046.1"/>
    </source>
</evidence>
<gene>
    <name evidence="1" type="ORF">CEV31_3535</name>
</gene>
<reference evidence="1 2" key="1">
    <citation type="submission" date="2017-07" db="EMBL/GenBank/DDBJ databases">
        <title>Phylogenetic study on the rhizospheric bacterium Ochrobactrum sp. A44.</title>
        <authorList>
            <person name="Krzyzanowska D.M."/>
            <person name="Ossowicki A."/>
            <person name="Rajewska M."/>
            <person name="Maciag T."/>
            <person name="Kaczynski Z."/>
            <person name="Czerwicka M."/>
            <person name="Jafra S."/>
        </authorList>
    </citation>
    <scope>NUCLEOTIDE SEQUENCE [LARGE SCALE GENOMIC DNA]</scope>
    <source>
        <strain evidence="1 2">DSM 7216</strain>
    </source>
</reference>
<name>A0A256FEF9_9HYPH</name>
<dbReference type="AlphaFoldDB" id="A0A256FEF9"/>
<keyword evidence="2" id="KW-1185">Reference proteome</keyword>
<accession>A0A256FEF9</accession>
<dbReference type="InterPro" id="IPR053842">
    <property type="entry name" value="NikA-like"/>
</dbReference>
<sequence>MRSEVAMSGYIRIRVFQEEKHSMKKMAEERGVSLSGLIRDAVFDAPRTSKATNRERRI</sequence>
<dbReference type="RefSeq" id="WP_169717390.1">
    <property type="nucleotide sequence ID" value="NZ_JBHEEK010000018.1"/>
</dbReference>
<dbReference type="EMBL" id="NNRJ01000054">
    <property type="protein sequence ID" value="OYR13046.1"/>
    <property type="molecule type" value="Genomic_DNA"/>
</dbReference>